<dbReference type="InterPro" id="IPR015943">
    <property type="entry name" value="WD40/YVTN_repeat-like_dom_sf"/>
</dbReference>
<dbReference type="SUPFAM" id="SSF110296">
    <property type="entry name" value="Oligoxyloglucan reducing end-specific cellobiohydrolase"/>
    <property type="match status" value="1"/>
</dbReference>
<dbReference type="EMBL" id="CASHTH010000354">
    <property type="protein sequence ID" value="CAI7998913.1"/>
    <property type="molecule type" value="Genomic_DNA"/>
</dbReference>
<dbReference type="Proteomes" id="UP001174909">
    <property type="component" value="Unassembled WGS sequence"/>
</dbReference>
<dbReference type="CDD" id="cd15482">
    <property type="entry name" value="Sialidase_non-viral"/>
    <property type="match status" value="1"/>
</dbReference>
<evidence type="ECO:0008006" key="3">
    <source>
        <dbReference type="Google" id="ProtNLM"/>
    </source>
</evidence>
<evidence type="ECO:0000313" key="2">
    <source>
        <dbReference type="Proteomes" id="UP001174909"/>
    </source>
</evidence>
<reference evidence="1" key="1">
    <citation type="submission" date="2023-03" db="EMBL/GenBank/DDBJ databases">
        <authorList>
            <person name="Steffen K."/>
            <person name="Cardenas P."/>
        </authorList>
    </citation>
    <scope>NUCLEOTIDE SEQUENCE</scope>
</reference>
<dbReference type="PANTHER" id="PTHR43739">
    <property type="entry name" value="XYLOGLUCANASE (EUROFUNG)"/>
    <property type="match status" value="1"/>
</dbReference>
<comment type="caution">
    <text evidence="1">The sequence shown here is derived from an EMBL/GenBank/DDBJ whole genome shotgun (WGS) entry which is preliminary data.</text>
</comment>
<dbReference type="GO" id="GO:0010411">
    <property type="term" value="P:xyloglucan metabolic process"/>
    <property type="evidence" value="ECO:0007669"/>
    <property type="project" value="TreeGrafter"/>
</dbReference>
<dbReference type="AlphaFoldDB" id="A0AA35R0A7"/>
<protein>
    <recommendedName>
        <fullName evidence="3">Exo-alpha-sialidase</fullName>
    </recommendedName>
</protein>
<organism evidence="1 2">
    <name type="scientific">Geodia barretti</name>
    <name type="common">Barrett's horny sponge</name>
    <dbReference type="NCBI Taxonomy" id="519541"/>
    <lineage>
        <taxon>Eukaryota</taxon>
        <taxon>Metazoa</taxon>
        <taxon>Porifera</taxon>
        <taxon>Demospongiae</taxon>
        <taxon>Heteroscleromorpha</taxon>
        <taxon>Tetractinellida</taxon>
        <taxon>Astrophorina</taxon>
        <taxon>Geodiidae</taxon>
        <taxon>Geodia</taxon>
    </lineage>
</organism>
<gene>
    <name evidence="1" type="ORF">GBAR_LOCUS2561</name>
</gene>
<dbReference type="Gene3D" id="2.130.10.10">
    <property type="entry name" value="YVTN repeat-like/Quinoprotein amine dehydrogenase"/>
    <property type="match status" value="1"/>
</dbReference>
<dbReference type="PANTHER" id="PTHR43739:SF5">
    <property type="entry name" value="EXO-ALPHA-SIALIDASE"/>
    <property type="match status" value="1"/>
</dbReference>
<evidence type="ECO:0000313" key="1">
    <source>
        <dbReference type="EMBL" id="CAI7998913.1"/>
    </source>
</evidence>
<dbReference type="InterPro" id="IPR052025">
    <property type="entry name" value="Xyloglucanase_GH74"/>
</dbReference>
<keyword evidence="2" id="KW-1185">Reference proteome</keyword>
<sequence length="345" mass="37689">MMTQTNGLGRFEIALLVGTRKGGFVLSGGAERKHWELSEVHCRGGDVYHIAYDGRNGSTVYSAVNYTIWGAEIHISHDLGETWTTAETPPKFTDRDGKTLNKIWHVEPGRASEPDVLYAGADPASLFMSDDGGMNWQEIRSVADHPTSKHWFPGMGGLCLHSMALDELNPARMWVGISAAGVYGTSDGGESWKPLNKECAPTSFLMSDDGGKVWIDITDGLPSRFGLALGLHPHDPNRLYVLPEDNAIADDEVGGEFRIVSGNKFRVFRSRNGGGDGEALTNGLPQKNAYLHSMREGMATDNLDPCGVYVGTTNGQIFYSRDEGDIWELLIDNLPPINSVEVAQF</sequence>
<name>A0AA35R0A7_GEOBA</name>
<proteinExistence type="predicted"/>
<accession>A0AA35R0A7</accession>